<dbReference type="Proteomes" id="UP000887564">
    <property type="component" value="Unplaced"/>
</dbReference>
<dbReference type="AlphaFoldDB" id="A0A914S3S5"/>
<evidence type="ECO:0000313" key="2">
    <source>
        <dbReference type="WBParaSite" id="PEQ_0001298201-mRNA-1"/>
    </source>
</evidence>
<accession>A0A914S3S5</accession>
<proteinExistence type="predicted"/>
<reference evidence="2" key="1">
    <citation type="submission" date="2022-11" db="UniProtKB">
        <authorList>
            <consortium name="WormBaseParasite"/>
        </authorList>
    </citation>
    <scope>IDENTIFICATION</scope>
</reference>
<keyword evidence="1" id="KW-1185">Reference proteome</keyword>
<evidence type="ECO:0000313" key="1">
    <source>
        <dbReference type="Proteomes" id="UP000887564"/>
    </source>
</evidence>
<protein>
    <submittedName>
        <fullName evidence="2">Phlebovirus glycoprotein G2 fusion domain-containing protein</fullName>
    </submittedName>
</protein>
<dbReference type="WBParaSite" id="PEQ_0001298201-mRNA-1">
    <property type="protein sequence ID" value="PEQ_0001298201-mRNA-1"/>
    <property type="gene ID" value="PEQ_0001298201"/>
</dbReference>
<sequence>MRTQCGISGIIISMQHFAASTKCSKRTQIRTCPPHDKPGQILCTNPEWLISAQFTITPAIPMILKYRFKRREKN</sequence>
<organism evidence="1 2">
    <name type="scientific">Parascaris equorum</name>
    <name type="common">Equine roundworm</name>
    <dbReference type="NCBI Taxonomy" id="6256"/>
    <lineage>
        <taxon>Eukaryota</taxon>
        <taxon>Metazoa</taxon>
        <taxon>Ecdysozoa</taxon>
        <taxon>Nematoda</taxon>
        <taxon>Chromadorea</taxon>
        <taxon>Rhabditida</taxon>
        <taxon>Spirurina</taxon>
        <taxon>Ascaridomorpha</taxon>
        <taxon>Ascaridoidea</taxon>
        <taxon>Ascarididae</taxon>
        <taxon>Parascaris</taxon>
    </lineage>
</organism>
<name>A0A914S3S5_PAREQ</name>